<dbReference type="EMBL" id="QEKV01000010">
    <property type="protein sequence ID" value="PVY89171.1"/>
    <property type="molecule type" value="Genomic_DNA"/>
</dbReference>
<dbReference type="AlphaFoldDB" id="A0A2U1DNC1"/>
<evidence type="ECO:0000313" key="1">
    <source>
        <dbReference type="EMBL" id="PVY89171.1"/>
    </source>
</evidence>
<name>A0A2U1DNC1_9FIRM</name>
<gene>
    <name evidence="1" type="ORF">C7381_1109</name>
</gene>
<proteinExistence type="predicted"/>
<dbReference type="RefSeq" id="WP_165803632.1">
    <property type="nucleotide sequence ID" value="NZ_QEKV01000010.1"/>
</dbReference>
<dbReference type="Proteomes" id="UP000245793">
    <property type="component" value="Unassembled WGS sequence"/>
</dbReference>
<organism evidence="1 2">
    <name type="scientific">Ezakiella coagulans</name>
    <dbReference type="NCBI Taxonomy" id="46507"/>
    <lineage>
        <taxon>Bacteria</taxon>
        <taxon>Bacillati</taxon>
        <taxon>Bacillota</taxon>
        <taxon>Tissierellia</taxon>
        <taxon>Ezakiella</taxon>
    </lineage>
</organism>
<accession>A0A2U1DNC1</accession>
<keyword evidence="2" id="KW-1185">Reference proteome</keyword>
<comment type="caution">
    <text evidence="1">The sequence shown here is derived from an EMBL/GenBank/DDBJ whole genome shotgun (WGS) entry which is preliminary data.</text>
</comment>
<reference evidence="1 2" key="1">
    <citation type="submission" date="2018-04" db="EMBL/GenBank/DDBJ databases">
        <title>Genomic Encyclopedia of Type Strains, Phase IV (KMG-IV): sequencing the most valuable type-strain genomes for metagenomic binning, comparative biology and taxonomic classification.</title>
        <authorList>
            <person name="Goeker M."/>
        </authorList>
    </citation>
    <scope>NUCLEOTIDE SEQUENCE [LARGE SCALE GENOMIC DNA]</scope>
    <source>
        <strain evidence="1 2">DSM 20705</strain>
    </source>
</reference>
<sequence length="45" mass="5500">MFGRNRKNNDGFFVRMIKGMISIFLARKIFGYDKKKKNSRKKGWW</sequence>
<protein>
    <submittedName>
        <fullName evidence="1">Uncharacterized protein</fullName>
    </submittedName>
</protein>
<evidence type="ECO:0000313" key="2">
    <source>
        <dbReference type="Proteomes" id="UP000245793"/>
    </source>
</evidence>